<dbReference type="Pfam" id="PF13374">
    <property type="entry name" value="TPR_10"/>
    <property type="match status" value="2"/>
</dbReference>
<reference evidence="3" key="2">
    <citation type="submission" date="2015-01" db="EMBL/GenBank/DDBJ databases">
        <title>Evolutionary Origins and Diversification of the Mycorrhizal Mutualists.</title>
        <authorList>
            <consortium name="DOE Joint Genome Institute"/>
            <consortium name="Mycorrhizal Genomics Consortium"/>
            <person name="Kohler A."/>
            <person name="Kuo A."/>
            <person name="Nagy L.G."/>
            <person name="Floudas D."/>
            <person name="Copeland A."/>
            <person name="Barry K.W."/>
            <person name="Cichocki N."/>
            <person name="Veneault-Fourrey C."/>
            <person name="LaButti K."/>
            <person name="Lindquist E.A."/>
            <person name="Lipzen A."/>
            <person name="Lundell T."/>
            <person name="Morin E."/>
            <person name="Murat C."/>
            <person name="Riley R."/>
            <person name="Ohm R."/>
            <person name="Sun H."/>
            <person name="Tunlid A."/>
            <person name="Henrissat B."/>
            <person name="Grigoriev I.V."/>
            <person name="Hibbett D.S."/>
            <person name="Martin F."/>
        </authorList>
    </citation>
    <scope>NUCLEOTIDE SEQUENCE [LARGE SCALE GENOMIC DNA]</scope>
    <source>
        <strain evidence="3">LaAM-08-1</strain>
    </source>
</reference>
<dbReference type="AlphaFoldDB" id="A0A0C9WKC8"/>
<dbReference type="STRING" id="1095629.A0A0C9WKC8"/>
<dbReference type="PANTHER" id="PTHR19959">
    <property type="entry name" value="KINESIN LIGHT CHAIN"/>
    <property type="match status" value="1"/>
</dbReference>
<feature type="domain" description="CHAT" evidence="1">
    <location>
        <begin position="841"/>
        <end position="1116"/>
    </location>
</feature>
<keyword evidence="3" id="KW-1185">Reference proteome</keyword>
<dbReference type="OrthoDB" id="3261813at2759"/>
<dbReference type="InterPro" id="IPR011990">
    <property type="entry name" value="TPR-like_helical_dom_sf"/>
</dbReference>
<reference evidence="2 3" key="1">
    <citation type="submission" date="2014-04" db="EMBL/GenBank/DDBJ databases">
        <authorList>
            <consortium name="DOE Joint Genome Institute"/>
            <person name="Kuo A."/>
            <person name="Kohler A."/>
            <person name="Nagy L.G."/>
            <person name="Floudas D."/>
            <person name="Copeland A."/>
            <person name="Barry K.W."/>
            <person name="Cichocki N."/>
            <person name="Veneault-Fourrey C."/>
            <person name="LaButti K."/>
            <person name="Lindquist E.A."/>
            <person name="Lipzen A."/>
            <person name="Lundell T."/>
            <person name="Morin E."/>
            <person name="Murat C."/>
            <person name="Sun H."/>
            <person name="Tunlid A."/>
            <person name="Henrissat B."/>
            <person name="Grigoriev I.V."/>
            <person name="Hibbett D.S."/>
            <person name="Martin F."/>
            <person name="Nordberg H.P."/>
            <person name="Cantor M.N."/>
            <person name="Hua S.X."/>
        </authorList>
    </citation>
    <scope>NUCLEOTIDE SEQUENCE [LARGE SCALE GENOMIC DNA]</scope>
    <source>
        <strain evidence="2 3">LaAM-08-1</strain>
    </source>
</reference>
<dbReference type="Proteomes" id="UP000054477">
    <property type="component" value="Unassembled WGS sequence"/>
</dbReference>
<organism evidence="2 3">
    <name type="scientific">Laccaria amethystina LaAM-08-1</name>
    <dbReference type="NCBI Taxonomy" id="1095629"/>
    <lineage>
        <taxon>Eukaryota</taxon>
        <taxon>Fungi</taxon>
        <taxon>Dikarya</taxon>
        <taxon>Basidiomycota</taxon>
        <taxon>Agaricomycotina</taxon>
        <taxon>Agaricomycetes</taxon>
        <taxon>Agaricomycetidae</taxon>
        <taxon>Agaricales</taxon>
        <taxon>Agaricineae</taxon>
        <taxon>Hydnangiaceae</taxon>
        <taxon>Laccaria</taxon>
    </lineage>
</organism>
<dbReference type="SUPFAM" id="SSF81901">
    <property type="entry name" value="HCP-like"/>
    <property type="match status" value="2"/>
</dbReference>
<evidence type="ECO:0000259" key="1">
    <source>
        <dbReference type="Pfam" id="PF12770"/>
    </source>
</evidence>
<dbReference type="InterPro" id="IPR024983">
    <property type="entry name" value="CHAT_dom"/>
</dbReference>
<sequence length="1117" mass="125292">MQNLPPGTPQRLALYGDFVASIENEIRKKFPNGKTIQPLLHQIQAAILDPPSKLVKSKNPVDLDTLIHYLQDACTLLPPDNPHRIPFLDNLGFSLWTRYLLIDSDADLDEAIERYQEALEARHAGDQQQSTSLGGLGCALVSRYQRSGADDADLQLAIKYHRKGLESRSEGHPDRDISLNNLGAALWLRFKLTSDQMDLEEAILHHREALTLRPEGDENRSSSLCNLAAGLLERYNETGQLDDLNTAIKLYEEACTEDDAASLDNLAVSLRTRFRREGNADDIERALGLQLKALPLRPFNHRDRGDSLSNMGLTLHDGFELTNDIDSLNSAISYHLEALEYRPVGSWDRPSTLNDLGHALHARYQAQCNLSDLEEAISHHREALQLTSSAPSDSLDRFICANALACSFWLHYNHFGVADSLEKSIINHRVALGCASKAKDRAISLSNYGISLLARFKRDGNPVDLNEAITSHRDALRLCPVQGSMHSAPSRQLAVALETRFLDSGNIGDLEEATLLHRNSVFHEPSESIARHLALSNLGNNLLLLYEQNGDLQALEEAIKIHTEVLANLKPTHAGYATALGRRGASLRSRYEEFGDLQDLAEAIELRTQALQFESSDLSRAIILNDIGNIYWLRYERLGNPLDIYASVSHFRDAVALSKTSPRYVDFLLVNPTIETQRDFLIHLPKSLACDACACAIESGNIEKAVELLELGRVILWNRMRGYRHTMDGLRKSHPFLVKYSSPFELKMSNQRLLLQEWDEVVTKIRMLPEHDDFLKPIPFDVLQSASAEGPVVIVNLSERRCDAIILVQDQSPVLVPLQSTSVDAVEVMNLWNMRLNKIQSVLRNLWKHVGYPIHQRLLGFNVKEMSRIWWYPTGQLCALPVHAAGPYHVKMKNIPDLYISSYTPTLSSLISARAVEDLATTPSFLAIGVPDNTLRSAEEEITKIRDYIPNVKVMIGAQVTRDPLLIALRQHSWAHVACHGHWNARQPFQSSFELFDKESISVLELAKERLTHAEFAFLSACFAATPDLEGAPDEVIHLASALQFSGFRSVVGTLWELIDKDAPQLASDFYQDLVQEGKDRLNFKDTARALSSAVNRMREKPNMTPNRWIQIIHIGG</sequence>
<gene>
    <name evidence="2" type="ORF">K443DRAFT_107598</name>
</gene>
<accession>A0A0C9WKC8</accession>
<dbReference type="HOGENOM" id="CLU_001305_0_1_1"/>
<protein>
    <submittedName>
        <fullName evidence="2">Unplaced genomic scaffold K443scaffold_194, whole genome shotgun sequence</fullName>
    </submittedName>
</protein>
<dbReference type="EMBL" id="KN838729">
    <property type="protein sequence ID" value="KIJ96219.1"/>
    <property type="molecule type" value="Genomic_DNA"/>
</dbReference>
<evidence type="ECO:0000313" key="2">
    <source>
        <dbReference type="EMBL" id="KIJ96219.1"/>
    </source>
</evidence>
<evidence type="ECO:0000313" key="3">
    <source>
        <dbReference type="Proteomes" id="UP000054477"/>
    </source>
</evidence>
<dbReference type="PANTHER" id="PTHR19959:SF119">
    <property type="entry name" value="FUNGAL LIPASE-LIKE DOMAIN-CONTAINING PROTEIN"/>
    <property type="match status" value="1"/>
</dbReference>
<proteinExistence type="predicted"/>
<name>A0A0C9WKC8_9AGAR</name>
<dbReference type="Gene3D" id="1.25.40.10">
    <property type="entry name" value="Tetratricopeptide repeat domain"/>
    <property type="match status" value="3"/>
</dbReference>
<dbReference type="Pfam" id="PF12770">
    <property type="entry name" value="CHAT"/>
    <property type="match status" value="1"/>
</dbReference>